<reference evidence="3 4" key="1">
    <citation type="submission" date="2016-08" db="EMBL/GenBank/DDBJ databases">
        <title>Whole genome sequence of Mesorhizobium sp. strain UASWS1009 isolated from industrial sewage.</title>
        <authorList>
            <person name="Crovadore J."/>
            <person name="Calmin G."/>
            <person name="Chablais R."/>
            <person name="Cochard B."/>
            <person name="Lefort F."/>
        </authorList>
    </citation>
    <scope>NUCLEOTIDE SEQUENCE [LARGE SCALE GENOMIC DNA]</scope>
    <source>
        <strain evidence="3 4">UASWS1009</strain>
    </source>
</reference>
<accession>A0A1C2DF85</accession>
<dbReference type="STRING" id="1566387.QV13_27880"/>
<evidence type="ECO:0000259" key="2">
    <source>
        <dbReference type="PROSITE" id="PS50995"/>
    </source>
</evidence>
<feature type="domain" description="HTH marR-type" evidence="2">
    <location>
        <begin position="32"/>
        <end position="164"/>
    </location>
</feature>
<name>A0A1C2DF85_9HYPH</name>
<gene>
    <name evidence="3" type="ORF">QV13_27880</name>
</gene>
<dbReference type="Pfam" id="PF12802">
    <property type="entry name" value="MarR_2"/>
    <property type="match status" value="1"/>
</dbReference>
<sequence length="169" mass="18510">MATPVKQGDGIITRTKPEKPIPRAGEGKRGEDGYFGYLLRQAAGAYRYRMEAALVDLGITQPQFAVMAMLGAYPGLSNADLARTALLTPQTLSVIIANLEKAGLIVKRRHAANERIRQLELSEKGKTIYAEARDRVRLLEADLAAGYSQDEQKIVRRWLAAVTAGTRDG</sequence>
<dbReference type="RefSeq" id="WP_051504818.1">
    <property type="nucleotide sequence ID" value="NZ_MDEO01000036.1"/>
</dbReference>
<evidence type="ECO:0000313" key="4">
    <source>
        <dbReference type="Proteomes" id="UP000094412"/>
    </source>
</evidence>
<dbReference type="GO" id="GO:0006950">
    <property type="term" value="P:response to stress"/>
    <property type="evidence" value="ECO:0007669"/>
    <property type="project" value="TreeGrafter"/>
</dbReference>
<evidence type="ECO:0000256" key="1">
    <source>
        <dbReference type="SAM" id="MobiDB-lite"/>
    </source>
</evidence>
<organism evidence="3 4">
    <name type="scientific">Mesorhizobium hungaricum</name>
    <dbReference type="NCBI Taxonomy" id="1566387"/>
    <lineage>
        <taxon>Bacteria</taxon>
        <taxon>Pseudomonadati</taxon>
        <taxon>Pseudomonadota</taxon>
        <taxon>Alphaproteobacteria</taxon>
        <taxon>Hyphomicrobiales</taxon>
        <taxon>Phyllobacteriaceae</taxon>
        <taxon>Mesorhizobium</taxon>
    </lineage>
</organism>
<dbReference type="Gene3D" id="1.10.10.10">
    <property type="entry name" value="Winged helix-like DNA-binding domain superfamily/Winged helix DNA-binding domain"/>
    <property type="match status" value="1"/>
</dbReference>
<dbReference type="PROSITE" id="PS50995">
    <property type="entry name" value="HTH_MARR_2"/>
    <property type="match status" value="1"/>
</dbReference>
<keyword evidence="4" id="KW-1185">Reference proteome</keyword>
<dbReference type="InterPro" id="IPR039422">
    <property type="entry name" value="MarR/SlyA-like"/>
</dbReference>
<feature type="compositionally biased region" description="Basic and acidic residues" evidence="1">
    <location>
        <begin position="15"/>
        <end position="27"/>
    </location>
</feature>
<dbReference type="InterPro" id="IPR000835">
    <property type="entry name" value="HTH_MarR-typ"/>
</dbReference>
<dbReference type="PANTHER" id="PTHR33164:SF43">
    <property type="entry name" value="HTH-TYPE TRANSCRIPTIONAL REPRESSOR YETL"/>
    <property type="match status" value="1"/>
</dbReference>
<dbReference type="EMBL" id="MDEO01000036">
    <property type="protein sequence ID" value="OCX13325.1"/>
    <property type="molecule type" value="Genomic_DNA"/>
</dbReference>
<dbReference type="AlphaFoldDB" id="A0A1C2DF85"/>
<dbReference type="OrthoDB" id="511972at2"/>
<dbReference type="InterPro" id="IPR036390">
    <property type="entry name" value="WH_DNA-bd_sf"/>
</dbReference>
<dbReference type="InterPro" id="IPR036388">
    <property type="entry name" value="WH-like_DNA-bd_sf"/>
</dbReference>
<dbReference type="Proteomes" id="UP000094412">
    <property type="component" value="Unassembled WGS sequence"/>
</dbReference>
<comment type="caution">
    <text evidence="3">The sequence shown here is derived from an EMBL/GenBank/DDBJ whole genome shotgun (WGS) entry which is preliminary data.</text>
</comment>
<dbReference type="SMART" id="SM00347">
    <property type="entry name" value="HTH_MARR"/>
    <property type="match status" value="1"/>
</dbReference>
<dbReference type="PANTHER" id="PTHR33164">
    <property type="entry name" value="TRANSCRIPTIONAL REGULATOR, MARR FAMILY"/>
    <property type="match status" value="1"/>
</dbReference>
<protein>
    <submittedName>
        <fullName evidence="3">MarR family transcriptional regulator</fullName>
    </submittedName>
</protein>
<dbReference type="SUPFAM" id="SSF46785">
    <property type="entry name" value="Winged helix' DNA-binding domain"/>
    <property type="match status" value="1"/>
</dbReference>
<evidence type="ECO:0000313" key="3">
    <source>
        <dbReference type="EMBL" id="OCX13325.1"/>
    </source>
</evidence>
<feature type="region of interest" description="Disordered" evidence="1">
    <location>
        <begin position="1"/>
        <end position="27"/>
    </location>
</feature>
<proteinExistence type="predicted"/>
<dbReference type="GO" id="GO:0003700">
    <property type="term" value="F:DNA-binding transcription factor activity"/>
    <property type="evidence" value="ECO:0007669"/>
    <property type="project" value="InterPro"/>
</dbReference>